<organism evidence="7 8">
    <name type="scientific">Ceratodon purpureus</name>
    <name type="common">Fire moss</name>
    <name type="synonym">Dicranum purpureum</name>
    <dbReference type="NCBI Taxonomy" id="3225"/>
    <lineage>
        <taxon>Eukaryota</taxon>
        <taxon>Viridiplantae</taxon>
        <taxon>Streptophyta</taxon>
        <taxon>Embryophyta</taxon>
        <taxon>Bryophyta</taxon>
        <taxon>Bryophytina</taxon>
        <taxon>Bryopsida</taxon>
        <taxon>Dicranidae</taxon>
        <taxon>Pseudoditrichales</taxon>
        <taxon>Ditrichaceae</taxon>
        <taxon>Ceratodon</taxon>
    </lineage>
</organism>
<protein>
    <recommendedName>
        <fullName evidence="4">40S ribosomal protein S12</fullName>
    </recommendedName>
</protein>
<name>A0A8T0GN23_CERPU</name>
<proteinExistence type="inferred from homology"/>
<keyword evidence="3 4" id="KW-0687">Ribonucleoprotein</keyword>
<evidence type="ECO:0000313" key="7">
    <source>
        <dbReference type="EMBL" id="KAG0559987.1"/>
    </source>
</evidence>
<dbReference type="Pfam" id="PF01248">
    <property type="entry name" value="Ribosomal_L7Ae"/>
    <property type="match status" value="1"/>
</dbReference>
<accession>A0A8T0GN23</accession>
<comment type="caution">
    <text evidence="7">The sequence shown here is derived from an EMBL/GenBank/DDBJ whole genome shotgun (WGS) entry which is preliminary data.</text>
</comment>
<dbReference type="InterPro" id="IPR004038">
    <property type="entry name" value="Ribosomal_eL8/eL30/eS12/Gad45"/>
</dbReference>
<gene>
    <name evidence="7" type="ORF">KC19_10G145000</name>
</gene>
<dbReference type="FunFam" id="3.30.1330.30:FF:000013">
    <property type="entry name" value="40S ribosomal protein S12"/>
    <property type="match status" value="1"/>
</dbReference>
<evidence type="ECO:0000256" key="3">
    <source>
        <dbReference type="ARBA" id="ARBA00023274"/>
    </source>
</evidence>
<keyword evidence="2 4" id="KW-0689">Ribosomal protein</keyword>
<dbReference type="AlphaFoldDB" id="A0A8T0GN23"/>
<dbReference type="OrthoDB" id="10249311at2759"/>
<feature type="domain" description="Ribosomal protein eL8/eL30/eS12/Gadd45" evidence="6">
    <location>
        <begin position="35"/>
        <end position="126"/>
    </location>
</feature>
<feature type="compositionally biased region" description="Low complexity" evidence="5">
    <location>
        <begin position="9"/>
        <end position="27"/>
    </location>
</feature>
<dbReference type="GO" id="GO:0003735">
    <property type="term" value="F:structural constituent of ribosome"/>
    <property type="evidence" value="ECO:0007669"/>
    <property type="project" value="InterPro"/>
</dbReference>
<dbReference type="PANTHER" id="PTHR11843">
    <property type="entry name" value="40S RIBOSOMAL PROTEIN S12"/>
    <property type="match status" value="1"/>
</dbReference>
<dbReference type="Proteomes" id="UP000822688">
    <property type="component" value="Chromosome 10"/>
</dbReference>
<feature type="region of interest" description="Disordered" evidence="5">
    <location>
        <begin position="1"/>
        <end position="27"/>
    </location>
</feature>
<sequence>MADKEEVMAEAAPEVAPAEAEPAPGEPMDILTGLQMVLKKALAHDGLAKGLHESAKAIEKHAAQLCVLAEDCNQPDYTKLVQALCQEHNVNLISVPSAKKLGEWAGLCKIDSEGKARKVVGCSCVVVKDYGEETEGLNVVREYVKSQ</sequence>
<comment type="similarity">
    <text evidence="1 4">Belongs to the eukaryotic ribosomal protein eS12 family.</text>
</comment>
<dbReference type="GO" id="GO:1990904">
    <property type="term" value="C:ribonucleoprotein complex"/>
    <property type="evidence" value="ECO:0007669"/>
    <property type="project" value="UniProtKB-KW"/>
</dbReference>
<dbReference type="SUPFAM" id="SSF55315">
    <property type="entry name" value="L30e-like"/>
    <property type="match status" value="1"/>
</dbReference>
<evidence type="ECO:0000256" key="5">
    <source>
        <dbReference type="SAM" id="MobiDB-lite"/>
    </source>
</evidence>
<dbReference type="Gene3D" id="3.30.1330.30">
    <property type="match status" value="1"/>
</dbReference>
<evidence type="ECO:0000256" key="4">
    <source>
        <dbReference type="RuleBase" id="RU000670"/>
    </source>
</evidence>
<dbReference type="PRINTS" id="PR00972">
    <property type="entry name" value="RIBSOMALS12E"/>
</dbReference>
<dbReference type="InterPro" id="IPR000530">
    <property type="entry name" value="Ribosomal_eS12"/>
</dbReference>
<dbReference type="GO" id="GO:0005840">
    <property type="term" value="C:ribosome"/>
    <property type="evidence" value="ECO:0007669"/>
    <property type="project" value="UniProtKB-KW"/>
</dbReference>
<dbReference type="EMBL" id="CM026431">
    <property type="protein sequence ID" value="KAG0559987.1"/>
    <property type="molecule type" value="Genomic_DNA"/>
</dbReference>
<dbReference type="GO" id="GO:0006412">
    <property type="term" value="P:translation"/>
    <property type="evidence" value="ECO:0007669"/>
    <property type="project" value="InterPro"/>
</dbReference>
<evidence type="ECO:0000313" key="8">
    <source>
        <dbReference type="Proteomes" id="UP000822688"/>
    </source>
</evidence>
<keyword evidence="8" id="KW-1185">Reference proteome</keyword>
<reference evidence="7" key="1">
    <citation type="submission" date="2020-06" db="EMBL/GenBank/DDBJ databases">
        <title>WGS assembly of Ceratodon purpureus strain R40.</title>
        <authorList>
            <person name="Carey S.B."/>
            <person name="Jenkins J."/>
            <person name="Shu S."/>
            <person name="Lovell J.T."/>
            <person name="Sreedasyam A."/>
            <person name="Maumus F."/>
            <person name="Tiley G.P."/>
            <person name="Fernandez-Pozo N."/>
            <person name="Barry K."/>
            <person name="Chen C."/>
            <person name="Wang M."/>
            <person name="Lipzen A."/>
            <person name="Daum C."/>
            <person name="Saski C.A."/>
            <person name="Payton A.C."/>
            <person name="Mcbreen J.C."/>
            <person name="Conrad R.E."/>
            <person name="Kollar L.M."/>
            <person name="Olsson S."/>
            <person name="Huttunen S."/>
            <person name="Landis J.B."/>
            <person name="Wickett N.J."/>
            <person name="Johnson M.G."/>
            <person name="Rensing S.A."/>
            <person name="Grimwood J."/>
            <person name="Schmutz J."/>
            <person name="Mcdaniel S.F."/>
        </authorList>
    </citation>
    <scope>NUCLEOTIDE SEQUENCE</scope>
    <source>
        <strain evidence="7">R40</strain>
    </source>
</reference>
<evidence type="ECO:0000259" key="6">
    <source>
        <dbReference type="Pfam" id="PF01248"/>
    </source>
</evidence>
<evidence type="ECO:0000256" key="1">
    <source>
        <dbReference type="ARBA" id="ARBA00005824"/>
    </source>
</evidence>
<dbReference type="InterPro" id="IPR029064">
    <property type="entry name" value="Ribosomal_eL30-like_sf"/>
</dbReference>
<evidence type="ECO:0000256" key="2">
    <source>
        <dbReference type="ARBA" id="ARBA00022980"/>
    </source>
</evidence>